<sequence length="380" mass="41521">MTTLSPGDGAAWQLNRCAQSLSALHAGVPTANLVRNLRSQVDLVRAGDWAMPVTVDSGETDGDAPAWVCSPLTTYCRYAGEEIDRHLHGALAWPLRLLCRGYGAWLGAAGVDRAVAINNWLLSTNLYPALDTGALQDTIAQARIRWPRHALWFRSLNTRQHPDWLAALAAEGFSLVPSRQVWCYEAEALASARHANLRRDLRQMQRSTLARASNDTIGAAGRDDDYERIAALYGLLYLDKYSRLNPHYTATFMRHWHQAGLLELHGWRDGQGQLQAVVGLFAQGGIVTAPVVGYNTALPASLGLYRLLMATVFARAIETGCSINLSAGAGHFKRLRGGQAAIEYSAVYAAHLPLPLRAGIGLLRVLATHVGVPVMQRFQL</sequence>
<dbReference type="InterPro" id="IPR016181">
    <property type="entry name" value="Acyl_CoA_acyltransferase"/>
</dbReference>
<dbReference type="PATRIC" id="fig|1127483.3.peg.5029"/>
<name>H1SAA3_9BURK</name>
<evidence type="ECO:0000313" key="2">
    <source>
        <dbReference type="Proteomes" id="UP000005808"/>
    </source>
</evidence>
<proteinExistence type="predicted"/>
<dbReference type="AlphaFoldDB" id="H1SAA3"/>
<evidence type="ECO:0000313" key="1">
    <source>
        <dbReference type="EMBL" id="EHP40523.1"/>
    </source>
</evidence>
<dbReference type="OrthoDB" id="9809725at2"/>
<dbReference type="RefSeq" id="WP_006160411.1">
    <property type="nucleotide sequence ID" value="NZ_AHJE01000063.1"/>
</dbReference>
<protein>
    <submittedName>
        <fullName evidence="1">Uncharacterized protein</fullName>
    </submittedName>
</protein>
<gene>
    <name evidence="1" type="ORF">OR16_25142</name>
</gene>
<accession>H1SAA3</accession>
<organism evidence="1 2">
    <name type="scientific">Cupriavidus basilensis OR16</name>
    <dbReference type="NCBI Taxonomy" id="1127483"/>
    <lineage>
        <taxon>Bacteria</taxon>
        <taxon>Pseudomonadati</taxon>
        <taxon>Pseudomonadota</taxon>
        <taxon>Betaproteobacteria</taxon>
        <taxon>Burkholderiales</taxon>
        <taxon>Burkholderiaceae</taxon>
        <taxon>Cupriavidus</taxon>
    </lineage>
</organism>
<dbReference type="SUPFAM" id="SSF55729">
    <property type="entry name" value="Acyl-CoA N-acyltransferases (Nat)"/>
    <property type="match status" value="1"/>
</dbReference>
<reference evidence="1 2" key="1">
    <citation type="journal article" date="2012" name="J. Bacteriol.">
        <title>De Novo Genome Project of Cupriavidus basilensis OR16.</title>
        <authorList>
            <person name="Cserhati M."/>
            <person name="Kriszt B."/>
            <person name="Szoboszlay S."/>
            <person name="Toth A."/>
            <person name="Szabo I."/>
            <person name="Tancsics A."/>
            <person name="Nagy I."/>
            <person name="Horvath B."/>
            <person name="Nagy I."/>
            <person name="Kukolya J."/>
        </authorList>
    </citation>
    <scope>NUCLEOTIDE SEQUENCE [LARGE SCALE GENOMIC DNA]</scope>
    <source>
        <strain evidence="1 2">OR16</strain>
    </source>
</reference>
<dbReference type="Proteomes" id="UP000005808">
    <property type="component" value="Unassembled WGS sequence"/>
</dbReference>
<comment type="caution">
    <text evidence="1">The sequence shown here is derived from an EMBL/GenBank/DDBJ whole genome shotgun (WGS) entry which is preliminary data.</text>
</comment>
<dbReference type="EMBL" id="AHJE01000063">
    <property type="protein sequence ID" value="EHP40523.1"/>
    <property type="molecule type" value="Genomic_DNA"/>
</dbReference>